<reference evidence="2 3" key="1">
    <citation type="submission" date="2018-12" db="EMBL/GenBank/DDBJ databases">
        <authorList>
            <consortium name="Pathogen Informatics"/>
        </authorList>
    </citation>
    <scope>NUCLEOTIDE SEQUENCE [LARGE SCALE GENOMIC DNA]</scope>
    <source>
        <strain evidence="2 3">NCTC6754</strain>
    </source>
</reference>
<evidence type="ECO:0000313" key="2">
    <source>
        <dbReference type="EMBL" id="VEB51427.1"/>
    </source>
</evidence>
<evidence type="ECO:0000313" key="3">
    <source>
        <dbReference type="Proteomes" id="UP000269208"/>
    </source>
</evidence>
<name>A0A447TPY6_SALET</name>
<gene>
    <name evidence="2" type="primary">plsB_4</name>
    <name evidence="2" type="ORF">NCTC6754_01131</name>
</gene>
<sequence length="42" mass="4687">MKHVMEVGTYAKELRGATKEKESLPQMLKGLSKLRNLGSGLR</sequence>
<protein>
    <submittedName>
        <fullName evidence="2">Glycerol-3-phosphate acyltransferase</fullName>
        <ecNumber evidence="2">2.3.1.15</ecNumber>
    </submittedName>
</protein>
<dbReference type="Proteomes" id="UP000269208">
    <property type="component" value="Chromosome"/>
</dbReference>
<feature type="domain" description="GPAT/DHAPAT C-terminal" evidence="1">
    <location>
        <begin position="10"/>
        <end position="39"/>
    </location>
</feature>
<keyword evidence="2" id="KW-0012">Acyltransferase</keyword>
<dbReference type="InterPro" id="IPR045520">
    <property type="entry name" value="GPAT/DHAPAT_C"/>
</dbReference>
<accession>A0A447TPY6</accession>
<proteinExistence type="predicted"/>
<dbReference type="Pfam" id="PF19277">
    <property type="entry name" value="GPAT_C"/>
    <property type="match status" value="1"/>
</dbReference>
<dbReference type="EMBL" id="LR134190">
    <property type="protein sequence ID" value="VEB51427.1"/>
    <property type="molecule type" value="Genomic_DNA"/>
</dbReference>
<dbReference type="GO" id="GO:0004366">
    <property type="term" value="F:glycerol-3-phosphate O-acyltransferase activity"/>
    <property type="evidence" value="ECO:0007669"/>
    <property type="project" value="UniProtKB-EC"/>
</dbReference>
<dbReference type="AlphaFoldDB" id="A0A447TPY6"/>
<evidence type="ECO:0000259" key="1">
    <source>
        <dbReference type="Pfam" id="PF19277"/>
    </source>
</evidence>
<keyword evidence="2" id="KW-0808">Transferase</keyword>
<dbReference type="EC" id="2.3.1.15" evidence="2"/>
<organism evidence="2 3">
    <name type="scientific">Salmonella enterica I</name>
    <dbReference type="NCBI Taxonomy" id="59201"/>
    <lineage>
        <taxon>Bacteria</taxon>
        <taxon>Pseudomonadati</taxon>
        <taxon>Pseudomonadota</taxon>
        <taxon>Gammaproteobacteria</taxon>
        <taxon>Enterobacterales</taxon>
        <taxon>Enterobacteriaceae</taxon>
        <taxon>Salmonella</taxon>
    </lineage>
</organism>